<feature type="transmembrane region" description="Helical" evidence="1">
    <location>
        <begin position="92"/>
        <end position="111"/>
    </location>
</feature>
<keyword evidence="1" id="KW-0472">Membrane</keyword>
<keyword evidence="4" id="KW-1185">Reference proteome</keyword>
<feature type="transmembrane region" description="Helical" evidence="1">
    <location>
        <begin position="207"/>
        <end position="229"/>
    </location>
</feature>
<gene>
    <name evidence="3" type="ORF">PPG34_17905</name>
</gene>
<reference evidence="3 4" key="1">
    <citation type="journal article" date="2023" name="ISME J.">
        <title>Cultivation and genomic characterization of novel and ubiquitous marine nitrite-oxidizing bacteria from the Nitrospirales.</title>
        <authorList>
            <person name="Mueller A.J."/>
            <person name="Daebeler A."/>
            <person name="Herbold C.W."/>
            <person name="Kirkegaard R.H."/>
            <person name="Daims H."/>
        </authorList>
    </citation>
    <scope>NUCLEOTIDE SEQUENCE [LARGE SCALE GENOMIC DNA]</scope>
    <source>
        <strain evidence="3 4">EB</strain>
    </source>
</reference>
<feature type="transmembrane region" description="Helical" evidence="1">
    <location>
        <begin position="46"/>
        <end position="65"/>
    </location>
</feature>
<accession>A0ABU3KCI6</accession>
<keyword evidence="1" id="KW-0812">Transmembrane</keyword>
<organism evidence="3 4">
    <name type="scientific">Candidatus Nitronereus thalassa</name>
    <dbReference type="NCBI Taxonomy" id="3020898"/>
    <lineage>
        <taxon>Bacteria</taxon>
        <taxon>Pseudomonadati</taxon>
        <taxon>Nitrospirota</taxon>
        <taxon>Nitrospiria</taxon>
        <taxon>Nitrospirales</taxon>
        <taxon>Nitrospiraceae</taxon>
        <taxon>Candidatus Nitronereus</taxon>
    </lineage>
</organism>
<feature type="transmembrane region" description="Helical" evidence="1">
    <location>
        <begin position="149"/>
        <end position="167"/>
    </location>
</feature>
<evidence type="ECO:0000256" key="1">
    <source>
        <dbReference type="SAM" id="Phobius"/>
    </source>
</evidence>
<feature type="domain" description="DUF2914" evidence="2">
    <location>
        <begin position="293"/>
        <end position="365"/>
    </location>
</feature>
<feature type="transmembrane region" description="Helical" evidence="1">
    <location>
        <begin position="118"/>
        <end position="137"/>
    </location>
</feature>
<evidence type="ECO:0000313" key="4">
    <source>
        <dbReference type="Proteomes" id="UP001250932"/>
    </source>
</evidence>
<dbReference type="Proteomes" id="UP001250932">
    <property type="component" value="Unassembled WGS sequence"/>
</dbReference>
<name>A0ABU3KCI6_9BACT</name>
<sequence>MSLNVPALKTFRTFLDKPYTPILSFCAGVTYDTLTLTRIDRLFDNLILLLYVALLGTLIILTGRAKLEDWPSAPLHRSPWSPLSLLHKTKTYHIPALHFLFGSLFSAYAIVYSRSASLNSSAIFLGVIVIVLVANEFYHHRFSTLTLQVTLYALVTFSFFTFFLPVVTGYMNTLVFLLGVGLSIAVVFRVVMLTYRGVSVPNPWSPVLTGLPAIGLVAIFTGFYFLNWIPPVPLSLKFAGIYHQVEKIEDSYHLTFEEGPWYNFWKDTDDVIRGEGPAYCFISVFAPVRLETTNYHHWQYRPTSTIETEKARPFHTTDRIPITISGGREAGYRSYTVKNHVNPGDWQVTIETEDERIIDRIEFSVKASVAENPEYETITY</sequence>
<feature type="transmembrane region" description="Helical" evidence="1">
    <location>
        <begin position="174"/>
        <end position="195"/>
    </location>
</feature>
<comment type="caution">
    <text evidence="3">The sequence shown here is derived from an EMBL/GenBank/DDBJ whole genome shotgun (WGS) entry which is preliminary data.</text>
</comment>
<proteinExistence type="predicted"/>
<dbReference type="Pfam" id="PF11141">
    <property type="entry name" value="DUF2914"/>
    <property type="match status" value="1"/>
</dbReference>
<dbReference type="EMBL" id="JAQOUE010000002">
    <property type="protein sequence ID" value="MDT7044230.1"/>
    <property type="molecule type" value="Genomic_DNA"/>
</dbReference>
<protein>
    <submittedName>
        <fullName evidence="3">DUF2914 domain-containing protein</fullName>
    </submittedName>
</protein>
<evidence type="ECO:0000259" key="2">
    <source>
        <dbReference type="Pfam" id="PF11141"/>
    </source>
</evidence>
<dbReference type="InterPro" id="IPR022606">
    <property type="entry name" value="DUF2914"/>
</dbReference>
<dbReference type="RefSeq" id="WP_313834815.1">
    <property type="nucleotide sequence ID" value="NZ_JAQOUE010000002.1"/>
</dbReference>
<keyword evidence="1" id="KW-1133">Transmembrane helix</keyword>
<evidence type="ECO:0000313" key="3">
    <source>
        <dbReference type="EMBL" id="MDT7044230.1"/>
    </source>
</evidence>